<dbReference type="PANTHER" id="PTHR45663:SF11">
    <property type="entry name" value="GEO12009P1"/>
    <property type="match status" value="1"/>
</dbReference>
<accession>A0A4P8XLS8</accession>
<evidence type="ECO:0000256" key="4">
    <source>
        <dbReference type="SAM" id="Phobius"/>
    </source>
</evidence>
<dbReference type="GO" id="GO:0015035">
    <property type="term" value="F:protein-disulfide reductase activity"/>
    <property type="evidence" value="ECO:0007669"/>
    <property type="project" value="TreeGrafter"/>
</dbReference>
<dbReference type="CDD" id="cd02947">
    <property type="entry name" value="TRX_family"/>
    <property type="match status" value="1"/>
</dbReference>
<organism evidence="6 7">
    <name type="scientific">Paenibacillus algicola</name>
    <dbReference type="NCBI Taxonomy" id="2565926"/>
    <lineage>
        <taxon>Bacteria</taxon>
        <taxon>Bacillati</taxon>
        <taxon>Bacillota</taxon>
        <taxon>Bacilli</taxon>
        <taxon>Bacillales</taxon>
        <taxon>Paenibacillaceae</taxon>
        <taxon>Paenibacillus</taxon>
    </lineage>
</organism>
<keyword evidence="4" id="KW-0472">Membrane</keyword>
<keyword evidence="2" id="KW-1015">Disulfide bond</keyword>
<proteinExistence type="inferred from homology"/>
<gene>
    <name evidence="6" type="ORF">E6C60_2746</name>
</gene>
<sequence>MKRKKNYIGLYVFAGILIVLIGLLAFLNTQGEASALYGGKKVAELNPATKAQLEDPNYQQIILPDQLSKKEAAAESYYVYFFSSTCPACKATTPELMPLAQDLGVTLHQYNLQEFQEGFRQYNIEYTPTLVFFENGKEKDRLVGGITTENLAEGNSAENFKDFLEKHKGSVKE</sequence>
<keyword evidence="3" id="KW-0676">Redox-active center</keyword>
<dbReference type="Proteomes" id="UP000300879">
    <property type="component" value="Chromosome"/>
</dbReference>
<dbReference type="RefSeq" id="WP_138226326.1">
    <property type="nucleotide sequence ID" value="NZ_CP040396.1"/>
</dbReference>
<keyword evidence="4" id="KW-0812">Transmembrane</keyword>
<dbReference type="GO" id="GO:0045454">
    <property type="term" value="P:cell redox homeostasis"/>
    <property type="evidence" value="ECO:0007669"/>
    <property type="project" value="TreeGrafter"/>
</dbReference>
<feature type="transmembrane region" description="Helical" evidence="4">
    <location>
        <begin position="7"/>
        <end position="27"/>
    </location>
</feature>
<dbReference type="GO" id="GO:0005829">
    <property type="term" value="C:cytosol"/>
    <property type="evidence" value="ECO:0007669"/>
    <property type="project" value="TreeGrafter"/>
</dbReference>
<dbReference type="InterPro" id="IPR036249">
    <property type="entry name" value="Thioredoxin-like_sf"/>
</dbReference>
<dbReference type="Gene3D" id="3.40.30.10">
    <property type="entry name" value="Glutaredoxin"/>
    <property type="match status" value="1"/>
</dbReference>
<comment type="similarity">
    <text evidence="1">Belongs to the thioredoxin family.</text>
</comment>
<dbReference type="PANTHER" id="PTHR45663">
    <property type="entry name" value="GEO12009P1"/>
    <property type="match status" value="1"/>
</dbReference>
<dbReference type="AlphaFoldDB" id="A0A4P8XLS8"/>
<protein>
    <submittedName>
        <fullName evidence="6">Thioredoxin</fullName>
    </submittedName>
</protein>
<evidence type="ECO:0000313" key="6">
    <source>
        <dbReference type="EMBL" id="QCT03458.1"/>
    </source>
</evidence>
<evidence type="ECO:0000259" key="5">
    <source>
        <dbReference type="PROSITE" id="PS51352"/>
    </source>
</evidence>
<evidence type="ECO:0000256" key="1">
    <source>
        <dbReference type="ARBA" id="ARBA00008987"/>
    </source>
</evidence>
<dbReference type="InterPro" id="IPR013766">
    <property type="entry name" value="Thioredoxin_domain"/>
</dbReference>
<dbReference type="SUPFAM" id="SSF52833">
    <property type="entry name" value="Thioredoxin-like"/>
    <property type="match status" value="1"/>
</dbReference>
<dbReference type="KEGG" id="palo:E6C60_2746"/>
<evidence type="ECO:0000256" key="2">
    <source>
        <dbReference type="ARBA" id="ARBA00023157"/>
    </source>
</evidence>
<evidence type="ECO:0000256" key="3">
    <source>
        <dbReference type="ARBA" id="ARBA00023284"/>
    </source>
</evidence>
<reference evidence="6 7" key="1">
    <citation type="submission" date="2019-05" db="EMBL/GenBank/DDBJ databases">
        <authorList>
            <person name="Chen C."/>
        </authorList>
    </citation>
    <scope>NUCLEOTIDE SEQUENCE [LARGE SCALE GENOMIC DNA]</scope>
    <source>
        <strain evidence="6 7">HB172198</strain>
    </source>
</reference>
<keyword evidence="4" id="KW-1133">Transmembrane helix</keyword>
<name>A0A4P8XLS8_9BACL</name>
<feature type="domain" description="Thioredoxin" evidence="5">
    <location>
        <begin position="42"/>
        <end position="169"/>
    </location>
</feature>
<dbReference type="OrthoDB" id="32134at2"/>
<dbReference type="Pfam" id="PF00085">
    <property type="entry name" value="Thioredoxin"/>
    <property type="match status" value="1"/>
</dbReference>
<keyword evidence="7" id="KW-1185">Reference proteome</keyword>
<dbReference type="PROSITE" id="PS51352">
    <property type="entry name" value="THIOREDOXIN_2"/>
    <property type="match status" value="1"/>
</dbReference>
<evidence type="ECO:0000313" key="7">
    <source>
        <dbReference type="Proteomes" id="UP000300879"/>
    </source>
</evidence>
<dbReference type="EMBL" id="CP040396">
    <property type="protein sequence ID" value="QCT03458.1"/>
    <property type="molecule type" value="Genomic_DNA"/>
</dbReference>